<dbReference type="EMBL" id="JAVDXU010000004">
    <property type="protein sequence ID" value="MDR7271973.1"/>
    <property type="molecule type" value="Genomic_DNA"/>
</dbReference>
<dbReference type="InterPro" id="IPR013424">
    <property type="entry name" value="Ice-binding_C"/>
</dbReference>
<protein>
    <recommendedName>
        <fullName evidence="4">PEP-CTERM protein-sorting domain-containing protein</fullName>
    </recommendedName>
</protein>
<accession>A0ABU1YSZ1</accession>
<keyword evidence="1" id="KW-0732">Signal</keyword>
<evidence type="ECO:0008006" key="4">
    <source>
        <dbReference type="Google" id="ProtNLM"/>
    </source>
</evidence>
<gene>
    <name evidence="2" type="ORF">J2X20_004647</name>
</gene>
<reference evidence="2 3" key="1">
    <citation type="submission" date="2023-07" db="EMBL/GenBank/DDBJ databases">
        <title>Sorghum-associated microbial communities from plants grown in Nebraska, USA.</title>
        <authorList>
            <person name="Schachtman D."/>
        </authorList>
    </citation>
    <scope>NUCLEOTIDE SEQUENCE [LARGE SCALE GENOMIC DNA]</scope>
    <source>
        <strain evidence="2 3">BE314</strain>
    </source>
</reference>
<feature type="chain" id="PRO_5047179286" description="PEP-CTERM protein-sorting domain-containing protein" evidence="1">
    <location>
        <begin position="22"/>
        <end position="169"/>
    </location>
</feature>
<sequence>MNFRSFLAGAALAASALTAQADPVLVMRTVGNVDLSHLLIGQTFQIEVVIDGDTPGEHDAGGTGTGDVYEPTPFLKLTNIALGTFAQGVDWSLDPTLFILDFKAEQAGTDILFTQNQCLNSNLQNYGCNFASGPLTFVVRDPNRLPEPASLALTGLALLGLGALRRRTA</sequence>
<keyword evidence="3" id="KW-1185">Reference proteome</keyword>
<organism evidence="2 3">
    <name type="scientific">Roseateles saccharophilus</name>
    <name type="common">Pseudomonas saccharophila</name>
    <dbReference type="NCBI Taxonomy" id="304"/>
    <lineage>
        <taxon>Bacteria</taxon>
        <taxon>Pseudomonadati</taxon>
        <taxon>Pseudomonadota</taxon>
        <taxon>Betaproteobacteria</taxon>
        <taxon>Burkholderiales</taxon>
        <taxon>Sphaerotilaceae</taxon>
        <taxon>Roseateles</taxon>
    </lineage>
</organism>
<evidence type="ECO:0000313" key="2">
    <source>
        <dbReference type="EMBL" id="MDR7271973.1"/>
    </source>
</evidence>
<evidence type="ECO:0000313" key="3">
    <source>
        <dbReference type="Proteomes" id="UP001180453"/>
    </source>
</evidence>
<comment type="caution">
    <text evidence="2">The sequence shown here is derived from an EMBL/GenBank/DDBJ whole genome shotgun (WGS) entry which is preliminary data.</text>
</comment>
<dbReference type="NCBIfam" id="TIGR02595">
    <property type="entry name" value="PEP_CTERM"/>
    <property type="match status" value="1"/>
</dbReference>
<name>A0ABU1YSZ1_ROSSA</name>
<evidence type="ECO:0000256" key="1">
    <source>
        <dbReference type="SAM" id="SignalP"/>
    </source>
</evidence>
<dbReference type="Proteomes" id="UP001180453">
    <property type="component" value="Unassembled WGS sequence"/>
</dbReference>
<dbReference type="RefSeq" id="WP_310270198.1">
    <property type="nucleotide sequence ID" value="NZ_JAVDXU010000004.1"/>
</dbReference>
<feature type="signal peptide" evidence="1">
    <location>
        <begin position="1"/>
        <end position="21"/>
    </location>
</feature>
<proteinExistence type="predicted"/>